<feature type="coiled-coil region" evidence="3">
    <location>
        <begin position="513"/>
        <end position="589"/>
    </location>
</feature>
<gene>
    <name evidence="7" type="ORF">P691DRAFT_802613</name>
</gene>
<feature type="region of interest" description="Disordered" evidence="4">
    <location>
        <begin position="28"/>
        <end position="69"/>
    </location>
</feature>
<reference evidence="7" key="1">
    <citation type="submission" date="2020-11" db="EMBL/GenBank/DDBJ databases">
        <authorList>
            <consortium name="DOE Joint Genome Institute"/>
            <person name="Ahrendt S."/>
            <person name="Riley R."/>
            <person name="Andreopoulos W."/>
            <person name="Labutti K."/>
            <person name="Pangilinan J."/>
            <person name="Ruiz-Duenas F.J."/>
            <person name="Barrasa J.M."/>
            <person name="Sanchez-Garcia M."/>
            <person name="Camarero S."/>
            <person name="Miyauchi S."/>
            <person name="Serrano A."/>
            <person name="Linde D."/>
            <person name="Babiker R."/>
            <person name="Drula E."/>
            <person name="Ayuso-Fernandez I."/>
            <person name="Pacheco R."/>
            <person name="Padilla G."/>
            <person name="Ferreira P."/>
            <person name="Barriuso J."/>
            <person name="Kellner H."/>
            <person name="Castanera R."/>
            <person name="Alfaro M."/>
            <person name="Ramirez L."/>
            <person name="Pisabarro A.G."/>
            <person name="Kuo A."/>
            <person name="Tritt A."/>
            <person name="Lipzen A."/>
            <person name="He G."/>
            <person name="Yan M."/>
            <person name="Ng V."/>
            <person name="Cullen D."/>
            <person name="Martin F."/>
            <person name="Rosso M.-N."/>
            <person name="Henrissat B."/>
            <person name="Hibbett D."/>
            <person name="Martinez A.T."/>
            <person name="Grigoriev I.V."/>
        </authorList>
    </citation>
    <scope>NUCLEOTIDE SEQUENCE</scope>
    <source>
        <strain evidence="7">MF-IS2</strain>
    </source>
</reference>
<feature type="compositionally biased region" description="Polar residues" evidence="4">
    <location>
        <begin position="371"/>
        <end position="388"/>
    </location>
</feature>
<keyword evidence="8" id="KW-1185">Reference proteome</keyword>
<feature type="region of interest" description="Disordered" evidence="4">
    <location>
        <begin position="333"/>
        <end position="391"/>
    </location>
</feature>
<feature type="compositionally biased region" description="Basic residues" evidence="4">
    <location>
        <begin position="848"/>
        <end position="859"/>
    </location>
</feature>
<sequence length="1005" mass="112957">MRRSTRQPAPFIPNDELEAHRIRLEHNLRHSETTIHLSSATESDAESYQSADSLEYPRHNSNPASMNEFPSFDRRVRDHLADEDIPGHGWSYRTGDDYEEGINPYGGESLSTVAHHASAVTLSAGLGGRGARRDISISGAEYDPDRPLNDIIAGVTSKLSVFDTDVSRSKRITLENITNDPLIVEDTAELDQILETGARPSMHSRSVRVASPVTSGSSSHSESDHGQANTTAKGRPKFSDALRDVTLSPKRPRSPQINRSISFSPKQQPVASISRGSQRANAPHVPTPRPGRRSNIFPSYAPSPPQQPDLVLQPPTPSEVSSKFTRMAHGLAKEIEHEKNQLRASTSSKRTERSRSASMPIDNNLFHDGANQATSSGDRANLSRSSAKNRSRIQLPDVTGLTNAIESPAKLTAEYYAYRAEDQIRATEKRLLHTLDTVQRKIQQLEEENGISRRRVRELEMELEDCKREVARERTRLIEQEESFHQQQKSVRAKGKARARDLSTDASLLHERYKEVVEEKKALEDLINKLRAHLTRVTSELSSNRELLIELRMLRDVDSNTLRDKGLEITRLRNEVERLAGEVEVLRSVVEEGLRERRAAKEASLEQSSVHDEFSRQEPSMMHLPEEEHDMEEEEEDEDEYDGEDTETEDAAISVTSSSRARAMDRTMRTDHATEGSTNDVRRAQYLDPTEFERISAEIDERRSDRSGSANLSQFSQTRSPVQSPSPRPRRNRPADNSAVYDMSTMARRASSPEPISDPEEELGGFGEHDTAGAFGAGPSTRPREYFEDHEPQPNRRHRNEVEAPFPKIRGEHLERLFFAAPEHDARTCSTCNRNRHESDGHPAPSRNARRTARSTRSRRGSDGDDEGFAEGSEELEQPQAPGRDKGKRRELENINEVRSVAQQEGLPPQTIVARIIRELEDDFTHYKSIYVELADQYKEMDAASNVAKRNTLAKHLREVVDILELKGDQIASLYDLLSFKDKPPVGRGSQKATTSSGKAAQTRT</sequence>
<evidence type="ECO:0000259" key="6">
    <source>
        <dbReference type="Pfam" id="PF14197"/>
    </source>
</evidence>
<dbReference type="EMBL" id="MU151206">
    <property type="protein sequence ID" value="KAF9447291.1"/>
    <property type="molecule type" value="Genomic_DNA"/>
</dbReference>
<dbReference type="OrthoDB" id="76453at2759"/>
<accession>A0A9P6C0F6</accession>
<dbReference type="GO" id="GO:0008017">
    <property type="term" value="F:microtubule binding"/>
    <property type="evidence" value="ECO:0007669"/>
    <property type="project" value="InterPro"/>
</dbReference>
<feature type="domain" description="Cep57 centrosome microtubule-binding" evidence="5">
    <location>
        <begin position="905"/>
        <end position="977"/>
    </location>
</feature>
<dbReference type="InterPro" id="IPR025925">
    <property type="entry name" value="PPC89_CLD"/>
</dbReference>
<dbReference type="AlphaFoldDB" id="A0A9P6C0F6"/>
<comment type="subcellular location">
    <subcellularLocation>
        <location evidence="1">Cytoplasm</location>
    </subcellularLocation>
</comment>
<evidence type="ECO:0000256" key="3">
    <source>
        <dbReference type="SAM" id="Coils"/>
    </source>
</evidence>
<feature type="compositionally biased region" description="Polar residues" evidence="4">
    <location>
        <begin position="34"/>
        <end position="52"/>
    </location>
</feature>
<feature type="compositionally biased region" description="Acidic residues" evidence="4">
    <location>
        <begin position="627"/>
        <end position="650"/>
    </location>
</feature>
<dbReference type="Pfam" id="PF14197">
    <property type="entry name" value="Cep57_CLD_2"/>
    <property type="match status" value="1"/>
</dbReference>
<evidence type="ECO:0000259" key="5">
    <source>
        <dbReference type="Pfam" id="PF06657"/>
    </source>
</evidence>
<proteinExistence type="predicted"/>
<keyword evidence="3" id="KW-0175">Coiled coil</keyword>
<feature type="coiled-coil region" evidence="3">
    <location>
        <begin position="428"/>
        <end position="483"/>
    </location>
</feature>
<feature type="compositionally biased region" description="Polar residues" evidence="4">
    <location>
        <begin position="255"/>
        <end position="280"/>
    </location>
</feature>
<dbReference type="GO" id="GO:0005737">
    <property type="term" value="C:cytoplasm"/>
    <property type="evidence" value="ECO:0007669"/>
    <property type="project" value="UniProtKB-SubCell"/>
</dbReference>
<evidence type="ECO:0000256" key="4">
    <source>
        <dbReference type="SAM" id="MobiDB-lite"/>
    </source>
</evidence>
<feature type="region of interest" description="Disordered" evidence="4">
    <location>
        <begin position="196"/>
        <end position="321"/>
    </location>
</feature>
<protein>
    <recommendedName>
        <fullName evidence="9">Cep57 centrosome microtubule-binding domain-containing protein</fullName>
    </recommendedName>
</protein>
<feature type="compositionally biased region" description="Low complexity" evidence="4">
    <location>
        <begin position="211"/>
        <end position="220"/>
    </location>
</feature>
<comment type="caution">
    <text evidence="7">The sequence shown here is derived from an EMBL/GenBank/DDBJ whole genome shotgun (WGS) entry which is preliminary data.</text>
</comment>
<organism evidence="7 8">
    <name type="scientific">Macrolepiota fuliginosa MF-IS2</name>
    <dbReference type="NCBI Taxonomy" id="1400762"/>
    <lineage>
        <taxon>Eukaryota</taxon>
        <taxon>Fungi</taxon>
        <taxon>Dikarya</taxon>
        <taxon>Basidiomycota</taxon>
        <taxon>Agaricomycotina</taxon>
        <taxon>Agaricomycetes</taxon>
        <taxon>Agaricomycetidae</taxon>
        <taxon>Agaricales</taxon>
        <taxon>Agaricineae</taxon>
        <taxon>Agaricaceae</taxon>
        <taxon>Macrolepiota</taxon>
    </lineage>
</organism>
<feature type="compositionally biased region" description="Basic and acidic residues" evidence="4">
    <location>
        <begin position="782"/>
        <end position="794"/>
    </location>
</feature>
<feature type="compositionally biased region" description="Basic and acidic residues" evidence="4">
    <location>
        <begin position="600"/>
        <end position="616"/>
    </location>
</feature>
<evidence type="ECO:0000256" key="1">
    <source>
        <dbReference type="ARBA" id="ARBA00004496"/>
    </source>
</evidence>
<feature type="region of interest" description="Disordered" evidence="4">
    <location>
        <begin position="830"/>
        <end position="890"/>
    </location>
</feature>
<keyword evidence="2" id="KW-0963">Cytoplasm</keyword>
<feature type="compositionally biased region" description="Basic and acidic residues" evidence="4">
    <location>
        <begin position="662"/>
        <end position="706"/>
    </location>
</feature>
<feature type="domain" description="PPC89 centrosome localisation" evidence="6">
    <location>
        <begin position="523"/>
        <end position="595"/>
    </location>
</feature>
<feature type="compositionally biased region" description="Low complexity" evidence="4">
    <location>
        <begin position="716"/>
        <end position="725"/>
    </location>
</feature>
<evidence type="ECO:0000313" key="8">
    <source>
        <dbReference type="Proteomes" id="UP000807342"/>
    </source>
</evidence>
<feature type="compositionally biased region" description="Polar residues" evidence="4">
    <location>
        <begin position="991"/>
        <end position="1005"/>
    </location>
</feature>
<feature type="region of interest" description="Disordered" evidence="4">
    <location>
        <begin position="980"/>
        <end position="1005"/>
    </location>
</feature>
<dbReference type="InterPro" id="IPR024957">
    <property type="entry name" value="Cep57_MT-bd_dom"/>
</dbReference>
<dbReference type="Proteomes" id="UP000807342">
    <property type="component" value="Unassembled WGS sequence"/>
</dbReference>
<evidence type="ECO:0008006" key="9">
    <source>
        <dbReference type="Google" id="ProtNLM"/>
    </source>
</evidence>
<name>A0A9P6C0F6_9AGAR</name>
<feature type="region of interest" description="Disordered" evidence="4">
    <location>
        <begin position="600"/>
        <end position="808"/>
    </location>
</feature>
<feature type="compositionally biased region" description="Acidic residues" evidence="4">
    <location>
        <begin position="864"/>
        <end position="877"/>
    </location>
</feature>
<evidence type="ECO:0000313" key="7">
    <source>
        <dbReference type="EMBL" id="KAF9447291.1"/>
    </source>
</evidence>
<evidence type="ECO:0000256" key="2">
    <source>
        <dbReference type="ARBA" id="ARBA00022490"/>
    </source>
</evidence>
<dbReference type="Pfam" id="PF06657">
    <property type="entry name" value="Cep57_MT_bd"/>
    <property type="match status" value="1"/>
</dbReference>